<dbReference type="Proteomes" id="UP001060085">
    <property type="component" value="Linkage Group LG04"/>
</dbReference>
<proteinExistence type="predicted"/>
<name>A0ACC0B759_CATRO</name>
<accession>A0ACC0B759</accession>
<sequence length="163" mass="18423">MIMCDWKCQRIELYVERNTLEGLTQLVLSRTLHHALQWNGRLVESQEGLKTKVGLRADLVGIGCHVMHVDGFIMSDWIIGPVVQEAEFEAEIEEDPSEPKTDPKMVAELEREVPVELGWTDTLMADFSPLVYRLPLLYFQSDSTSVDTVCDIISDLKTLVGTS</sequence>
<evidence type="ECO:0000313" key="1">
    <source>
        <dbReference type="EMBL" id="KAI5668485.1"/>
    </source>
</evidence>
<comment type="caution">
    <text evidence="1">The sequence shown here is derived from an EMBL/GenBank/DDBJ whole genome shotgun (WGS) entry which is preliminary data.</text>
</comment>
<keyword evidence="2" id="KW-1185">Reference proteome</keyword>
<reference evidence="2" key="1">
    <citation type="journal article" date="2023" name="Nat. Plants">
        <title>Single-cell RNA sequencing provides a high-resolution roadmap for understanding the multicellular compartmentation of specialized metabolism.</title>
        <authorList>
            <person name="Sun S."/>
            <person name="Shen X."/>
            <person name="Li Y."/>
            <person name="Li Y."/>
            <person name="Wang S."/>
            <person name="Li R."/>
            <person name="Zhang H."/>
            <person name="Shen G."/>
            <person name="Guo B."/>
            <person name="Wei J."/>
            <person name="Xu J."/>
            <person name="St-Pierre B."/>
            <person name="Chen S."/>
            <person name="Sun C."/>
        </authorList>
    </citation>
    <scope>NUCLEOTIDE SEQUENCE [LARGE SCALE GENOMIC DNA]</scope>
</reference>
<dbReference type="EMBL" id="CM044704">
    <property type="protein sequence ID" value="KAI5668485.1"/>
    <property type="molecule type" value="Genomic_DNA"/>
</dbReference>
<evidence type="ECO:0000313" key="2">
    <source>
        <dbReference type="Proteomes" id="UP001060085"/>
    </source>
</evidence>
<gene>
    <name evidence="1" type="ORF">M9H77_18338</name>
</gene>
<protein>
    <submittedName>
        <fullName evidence="1">Uncharacterized protein</fullName>
    </submittedName>
</protein>
<organism evidence="1 2">
    <name type="scientific">Catharanthus roseus</name>
    <name type="common">Madagascar periwinkle</name>
    <name type="synonym">Vinca rosea</name>
    <dbReference type="NCBI Taxonomy" id="4058"/>
    <lineage>
        <taxon>Eukaryota</taxon>
        <taxon>Viridiplantae</taxon>
        <taxon>Streptophyta</taxon>
        <taxon>Embryophyta</taxon>
        <taxon>Tracheophyta</taxon>
        <taxon>Spermatophyta</taxon>
        <taxon>Magnoliopsida</taxon>
        <taxon>eudicotyledons</taxon>
        <taxon>Gunneridae</taxon>
        <taxon>Pentapetalae</taxon>
        <taxon>asterids</taxon>
        <taxon>lamiids</taxon>
        <taxon>Gentianales</taxon>
        <taxon>Apocynaceae</taxon>
        <taxon>Rauvolfioideae</taxon>
        <taxon>Vinceae</taxon>
        <taxon>Catharanthinae</taxon>
        <taxon>Catharanthus</taxon>
    </lineage>
</organism>